<dbReference type="EMBL" id="BKAJ01000012">
    <property type="protein sequence ID" value="GEP53518.1"/>
    <property type="molecule type" value="Genomic_DNA"/>
</dbReference>
<dbReference type="RefSeq" id="WP_147146238.1">
    <property type="nucleotide sequence ID" value="NZ_BKAJ01000012.1"/>
</dbReference>
<keyword evidence="1" id="KW-0378">Hydrolase</keyword>
<evidence type="ECO:0000259" key="2">
    <source>
        <dbReference type="Pfam" id="PF07859"/>
    </source>
</evidence>
<name>A0A512N3E4_9HYPH</name>
<proteinExistence type="predicted"/>
<organism evidence="3 4">
    <name type="scientific">Reyranella soli</name>
    <dbReference type="NCBI Taxonomy" id="1230389"/>
    <lineage>
        <taxon>Bacteria</taxon>
        <taxon>Pseudomonadati</taxon>
        <taxon>Pseudomonadota</taxon>
        <taxon>Alphaproteobacteria</taxon>
        <taxon>Hyphomicrobiales</taxon>
        <taxon>Reyranellaceae</taxon>
        <taxon>Reyranella</taxon>
    </lineage>
</organism>
<dbReference type="AlphaFoldDB" id="A0A512N3E4"/>
<dbReference type="OrthoDB" id="9806180at2"/>
<comment type="caution">
    <text evidence="3">The sequence shown here is derived from an EMBL/GenBank/DDBJ whole genome shotgun (WGS) entry which is preliminary data.</text>
</comment>
<sequence>MNAVAAAIDPELAAAGALLRERGLVALNPATAPLGEARAALARISAFLNEGSVPLCEERDLSIPAPGHDVPCRLYRPAGIARPPLLVYAHGGSFALGDLDGWDGALRALVRESGVAVLHVDYRLAPEHRFPAGFDDMVAVIRHVARAGEALGIDPQQLAAGGDSAGANLALGAALALRDAGASPLRFLLLHYGAYSTEGDSPSWQRFGSGAYVLSRAQLDWVWSTYLSHPGQKDDWRVAPLLAPLAALPPAHLAIGTLDPLLDDNERLAAGLTAAGVPCRLVRYDGLVHGYIRYGRLVASVRRAIADSAAALRAGLANRTA</sequence>
<dbReference type="InterPro" id="IPR013094">
    <property type="entry name" value="AB_hydrolase_3"/>
</dbReference>
<gene>
    <name evidence="3" type="ORF">RSO01_06840</name>
</gene>
<dbReference type="Pfam" id="PF07859">
    <property type="entry name" value="Abhydrolase_3"/>
    <property type="match status" value="1"/>
</dbReference>
<feature type="domain" description="Alpha/beta hydrolase fold-3" evidence="2">
    <location>
        <begin position="86"/>
        <end position="292"/>
    </location>
</feature>
<dbReference type="PANTHER" id="PTHR48081:SF8">
    <property type="entry name" value="ALPHA_BETA HYDROLASE FOLD-3 DOMAIN-CONTAINING PROTEIN-RELATED"/>
    <property type="match status" value="1"/>
</dbReference>
<reference evidence="3 4" key="1">
    <citation type="submission" date="2019-07" db="EMBL/GenBank/DDBJ databases">
        <title>Whole genome shotgun sequence of Reyranella soli NBRC 108950.</title>
        <authorList>
            <person name="Hosoyama A."/>
            <person name="Uohara A."/>
            <person name="Ohji S."/>
            <person name="Ichikawa N."/>
        </authorList>
    </citation>
    <scope>NUCLEOTIDE SEQUENCE [LARGE SCALE GENOMIC DNA]</scope>
    <source>
        <strain evidence="3 4">NBRC 108950</strain>
    </source>
</reference>
<dbReference type="InterPro" id="IPR050300">
    <property type="entry name" value="GDXG_lipolytic_enzyme"/>
</dbReference>
<dbReference type="Proteomes" id="UP000321058">
    <property type="component" value="Unassembled WGS sequence"/>
</dbReference>
<evidence type="ECO:0000313" key="4">
    <source>
        <dbReference type="Proteomes" id="UP000321058"/>
    </source>
</evidence>
<evidence type="ECO:0000256" key="1">
    <source>
        <dbReference type="ARBA" id="ARBA00022801"/>
    </source>
</evidence>
<accession>A0A512N3E4</accession>
<keyword evidence="4" id="KW-1185">Reference proteome</keyword>
<dbReference type="GO" id="GO:0016787">
    <property type="term" value="F:hydrolase activity"/>
    <property type="evidence" value="ECO:0007669"/>
    <property type="project" value="UniProtKB-KW"/>
</dbReference>
<dbReference type="PANTHER" id="PTHR48081">
    <property type="entry name" value="AB HYDROLASE SUPERFAMILY PROTEIN C4A8.06C"/>
    <property type="match status" value="1"/>
</dbReference>
<dbReference type="InterPro" id="IPR029058">
    <property type="entry name" value="AB_hydrolase_fold"/>
</dbReference>
<evidence type="ECO:0000313" key="3">
    <source>
        <dbReference type="EMBL" id="GEP53518.1"/>
    </source>
</evidence>
<protein>
    <recommendedName>
        <fullName evidence="2">Alpha/beta hydrolase fold-3 domain-containing protein</fullName>
    </recommendedName>
</protein>
<dbReference type="SUPFAM" id="SSF53474">
    <property type="entry name" value="alpha/beta-Hydrolases"/>
    <property type="match status" value="1"/>
</dbReference>
<dbReference type="Gene3D" id="3.40.50.1820">
    <property type="entry name" value="alpha/beta hydrolase"/>
    <property type="match status" value="1"/>
</dbReference>